<reference evidence="2 3" key="1">
    <citation type="submission" date="2023-07" db="EMBL/GenBank/DDBJ databases">
        <title>Protaetiibacter sp. nov WY-16 isolated from soil.</title>
        <authorList>
            <person name="Liu B."/>
            <person name="Wan Y."/>
        </authorList>
    </citation>
    <scope>NUCLEOTIDE SEQUENCE [LARGE SCALE GENOMIC DNA]</scope>
    <source>
        <strain evidence="2 3">WY-16</strain>
    </source>
</reference>
<name>A0ABT9BMC4_9MICO</name>
<evidence type="ECO:0000256" key="1">
    <source>
        <dbReference type="SAM" id="SignalP"/>
    </source>
</evidence>
<proteinExistence type="predicted"/>
<accession>A0ABT9BMC4</accession>
<feature type="signal peptide" evidence="1">
    <location>
        <begin position="1"/>
        <end position="25"/>
    </location>
</feature>
<comment type="caution">
    <text evidence="2">The sequence shown here is derived from an EMBL/GenBank/DDBJ whole genome shotgun (WGS) entry which is preliminary data.</text>
</comment>
<dbReference type="RefSeq" id="WP_305002565.1">
    <property type="nucleotide sequence ID" value="NZ_JAUQUB010000001.1"/>
</dbReference>
<organism evidence="2 3">
    <name type="scientific">Antiquaquibacter soli</name>
    <dbReference type="NCBI Taxonomy" id="3064523"/>
    <lineage>
        <taxon>Bacteria</taxon>
        <taxon>Bacillati</taxon>
        <taxon>Actinomycetota</taxon>
        <taxon>Actinomycetes</taxon>
        <taxon>Micrococcales</taxon>
        <taxon>Microbacteriaceae</taxon>
        <taxon>Antiquaquibacter</taxon>
    </lineage>
</organism>
<evidence type="ECO:0000313" key="3">
    <source>
        <dbReference type="Proteomes" id="UP001241072"/>
    </source>
</evidence>
<feature type="chain" id="PRO_5046627715" evidence="1">
    <location>
        <begin position="26"/>
        <end position="208"/>
    </location>
</feature>
<dbReference type="EMBL" id="JAUQUB010000001">
    <property type="protein sequence ID" value="MDO7882182.1"/>
    <property type="molecule type" value="Genomic_DNA"/>
</dbReference>
<sequence length="208" mass="21816">MTTLRARSILLAPALGLALALSACAAGPGDGSTLTPVDDMPVLDAVDVAGEGTVIQIGDARPQFCLGPIAESYPPQCSGPELVGWDWDTVDGEESSGDVTWGTYAVTGKWDGTSLLVGSAIMLALYDPLPVPDPALDADNAGTTSEERLLEIQSGIADDAPVEVLSTWVENGYLFVRVLFDDGALQDWADDAYGPDVVQIRPALRVLE</sequence>
<protein>
    <submittedName>
        <fullName evidence="2">Uncharacterized protein</fullName>
    </submittedName>
</protein>
<dbReference type="Proteomes" id="UP001241072">
    <property type="component" value="Unassembled WGS sequence"/>
</dbReference>
<evidence type="ECO:0000313" key="2">
    <source>
        <dbReference type="EMBL" id="MDO7882182.1"/>
    </source>
</evidence>
<dbReference type="PROSITE" id="PS51257">
    <property type="entry name" value="PROKAR_LIPOPROTEIN"/>
    <property type="match status" value="1"/>
</dbReference>
<keyword evidence="3" id="KW-1185">Reference proteome</keyword>
<gene>
    <name evidence="2" type="ORF">Q5716_08100</name>
</gene>
<keyword evidence="1" id="KW-0732">Signal</keyword>